<evidence type="ECO:0000256" key="12">
    <source>
        <dbReference type="ARBA" id="ARBA00022989"/>
    </source>
</evidence>
<feature type="region of interest" description="Disordered" evidence="22">
    <location>
        <begin position="402"/>
        <end position="540"/>
    </location>
</feature>
<dbReference type="GO" id="GO:0045071">
    <property type="term" value="P:negative regulation of viral genome replication"/>
    <property type="evidence" value="ECO:0007669"/>
    <property type="project" value="UniProtKB-ARBA"/>
</dbReference>
<dbReference type="GO" id="GO:1900063">
    <property type="term" value="P:regulation of peroxisome organization"/>
    <property type="evidence" value="ECO:0007669"/>
    <property type="project" value="UniProtKB-ARBA"/>
</dbReference>
<dbReference type="GO" id="GO:0032727">
    <property type="term" value="P:positive regulation of interferon-alpha production"/>
    <property type="evidence" value="ECO:0007669"/>
    <property type="project" value="UniProtKB-ARBA"/>
</dbReference>
<evidence type="ECO:0000256" key="2">
    <source>
        <dbReference type="ARBA" id="ARBA00004572"/>
    </source>
</evidence>
<dbReference type="Proteomes" id="UP000316079">
    <property type="component" value="Unassembled WGS sequence"/>
</dbReference>
<keyword evidence="15 23" id="KW-0472">Membrane</keyword>
<proteinExistence type="predicted"/>
<dbReference type="GO" id="GO:0032755">
    <property type="term" value="P:positive regulation of interleukin-6 production"/>
    <property type="evidence" value="ECO:0007669"/>
    <property type="project" value="UniProtKB-ARBA"/>
</dbReference>
<comment type="caution">
    <text evidence="25">The sequence shown here is derived from an EMBL/GenBank/DDBJ whole genome shotgun (WGS) entry which is preliminary data.</text>
</comment>
<dbReference type="FunFam" id="1.10.533.10:FF:000063">
    <property type="entry name" value="Mitochondrial antiviral-signaling protein"/>
    <property type="match status" value="1"/>
</dbReference>
<dbReference type="OrthoDB" id="9909785at2759"/>
<evidence type="ECO:0000259" key="24">
    <source>
        <dbReference type="Pfam" id="PF16739"/>
    </source>
</evidence>
<evidence type="ECO:0000256" key="11">
    <source>
        <dbReference type="ARBA" id="ARBA00022859"/>
    </source>
</evidence>
<keyword evidence="14" id="KW-0496">Mitochondrion</keyword>
<feature type="domain" description="Caspase recruitment" evidence="24">
    <location>
        <begin position="9"/>
        <end position="92"/>
    </location>
</feature>
<feature type="compositionally biased region" description="Pro residues" evidence="22">
    <location>
        <begin position="167"/>
        <end position="182"/>
    </location>
</feature>
<evidence type="ECO:0000256" key="22">
    <source>
        <dbReference type="SAM" id="MobiDB-lite"/>
    </source>
</evidence>
<dbReference type="InterPro" id="IPR031964">
    <property type="entry name" value="CARD_dom"/>
</dbReference>
<dbReference type="GO" id="GO:0005777">
    <property type="term" value="C:peroxisome"/>
    <property type="evidence" value="ECO:0007669"/>
    <property type="project" value="UniProtKB-SubCell"/>
</dbReference>
<evidence type="ECO:0000256" key="17">
    <source>
        <dbReference type="ARBA" id="ARBA00023140"/>
    </source>
</evidence>
<evidence type="ECO:0000256" key="23">
    <source>
        <dbReference type="SAM" id="Phobius"/>
    </source>
</evidence>
<feature type="compositionally biased region" description="Polar residues" evidence="22">
    <location>
        <begin position="314"/>
        <end position="334"/>
    </location>
</feature>
<evidence type="ECO:0000256" key="10">
    <source>
        <dbReference type="ARBA" id="ARBA00022843"/>
    </source>
</evidence>
<dbReference type="STRING" id="623744.A0A553MZH9"/>
<evidence type="ECO:0000256" key="1">
    <source>
        <dbReference type="ARBA" id="ARBA00004275"/>
    </source>
</evidence>
<evidence type="ECO:0000256" key="14">
    <source>
        <dbReference type="ARBA" id="ARBA00023128"/>
    </source>
</evidence>
<organism evidence="25 26">
    <name type="scientific">Danionella cerebrum</name>
    <dbReference type="NCBI Taxonomy" id="2873325"/>
    <lineage>
        <taxon>Eukaryota</taxon>
        <taxon>Metazoa</taxon>
        <taxon>Chordata</taxon>
        <taxon>Craniata</taxon>
        <taxon>Vertebrata</taxon>
        <taxon>Euteleostomi</taxon>
        <taxon>Actinopterygii</taxon>
        <taxon>Neopterygii</taxon>
        <taxon>Teleostei</taxon>
        <taxon>Ostariophysi</taxon>
        <taxon>Cypriniformes</taxon>
        <taxon>Danionidae</taxon>
        <taxon>Danioninae</taxon>
        <taxon>Danionella</taxon>
    </lineage>
</organism>
<evidence type="ECO:0000256" key="5">
    <source>
        <dbReference type="ARBA" id="ARBA00022553"/>
    </source>
</evidence>
<evidence type="ECO:0000313" key="25">
    <source>
        <dbReference type="EMBL" id="TRY58596.1"/>
    </source>
</evidence>
<keyword evidence="26" id="KW-1185">Reference proteome</keyword>
<keyword evidence="17" id="KW-0576">Peroxisome</keyword>
<protein>
    <recommendedName>
        <fullName evidence="19">Mitochondrial antiviral-signaling protein</fullName>
    </recommendedName>
    <alternativeName>
        <fullName evidence="20">Interferon beta promoter stimulator protein 1</fullName>
    </alternativeName>
    <alternativeName>
        <fullName evidence="21">Virus-induced-signaling adapter</fullName>
    </alternativeName>
</protein>
<dbReference type="GO" id="GO:0045087">
    <property type="term" value="P:innate immune response"/>
    <property type="evidence" value="ECO:0007669"/>
    <property type="project" value="UniProtKB-KW"/>
</dbReference>
<dbReference type="GO" id="GO:0035591">
    <property type="term" value="F:signaling adaptor activity"/>
    <property type="evidence" value="ECO:0007669"/>
    <property type="project" value="UniProtKB-ARBA"/>
</dbReference>
<keyword evidence="8 23" id="KW-0812">Transmembrane</keyword>
<dbReference type="GO" id="GO:0051607">
    <property type="term" value="P:defense response to virus"/>
    <property type="evidence" value="ECO:0007669"/>
    <property type="project" value="UniProtKB-KW"/>
</dbReference>
<reference evidence="25 26" key="1">
    <citation type="journal article" date="2019" name="Sci. Data">
        <title>Hybrid genome assembly and annotation of Danionella translucida.</title>
        <authorList>
            <person name="Kadobianskyi M."/>
            <person name="Schulze L."/>
            <person name="Schuelke M."/>
            <person name="Judkewitz B."/>
        </authorList>
    </citation>
    <scope>NUCLEOTIDE SEQUENCE [LARGE SCALE GENOMIC DNA]</scope>
    <source>
        <strain evidence="25 26">Bolton</strain>
    </source>
</reference>
<keyword evidence="5" id="KW-0597">Phosphoprotein</keyword>
<dbReference type="GO" id="GO:0002230">
    <property type="term" value="P:positive regulation of defense response to virus by host"/>
    <property type="evidence" value="ECO:0007669"/>
    <property type="project" value="UniProtKB-ARBA"/>
</dbReference>
<dbReference type="GO" id="GO:0070585">
    <property type="term" value="P:protein localization to mitochondrion"/>
    <property type="evidence" value="ECO:0007669"/>
    <property type="project" value="UniProtKB-ARBA"/>
</dbReference>
<evidence type="ECO:0000256" key="13">
    <source>
        <dbReference type="ARBA" id="ARBA00023118"/>
    </source>
</evidence>
<keyword evidence="4" id="KW-1017">Isopeptide bond</keyword>
<keyword evidence="18" id="KW-0449">Lipoprotein</keyword>
<keyword evidence="16" id="KW-0564">Palmitate</keyword>
<keyword evidence="11" id="KW-0391">Immunity</keyword>
<feature type="region of interest" description="Disordered" evidence="22">
    <location>
        <begin position="633"/>
        <end position="705"/>
    </location>
</feature>
<evidence type="ECO:0000256" key="4">
    <source>
        <dbReference type="ARBA" id="ARBA00022499"/>
    </source>
</evidence>
<dbReference type="GO" id="GO:1900227">
    <property type="term" value="P:positive regulation of NLRP3 inflammasome complex assembly"/>
    <property type="evidence" value="ECO:0007669"/>
    <property type="project" value="UniProtKB-ARBA"/>
</dbReference>
<dbReference type="Pfam" id="PF16739">
    <property type="entry name" value="CARD_2"/>
    <property type="match status" value="1"/>
</dbReference>
<feature type="region of interest" description="Disordered" evidence="22">
    <location>
        <begin position="366"/>
        <end position="385"/>
    </location>
</feature>
<evidence type="ECO:0000256" key="16">
    <source>
        <dbReference type="ARBA" id="ARBA00023139"/>
    </source>
</evidence>
<feature type="compositionally biased region" description="Polar residues" evidence="22">
    <location>
        <begin position="188"/>
        <end position="197"/>
    </location>
</feature>
<dbReference type="AlphaFoldDB" id="A0A553MZH9"/>
<accession>A0A553MZH9</accession>
<evidence type="ECO:0000256" key="18">
    <source>
        <dbReference type="ARBA" id="ARBA00023288"/>
    </source>
</evidence>
<feature type="region of interest" description="Disordered" evidence="22">
    <location>
        <begin position="226"/>
        <end position="334"/>
    </location>
</feature>
<evidence type="ECO:0000256" key="3">
    <source>
        <dbReference type="ARBA" id="ARBA00022481"/>
    </source>
</evidence>
<feature type="transmembrane region" description="Helical" evidence="23">
    <location>
        <begin position="709"/>
        <end position="731"/>
    </location>
</feature>
<evidence type="ECO:0000256" key="15">
    <source>
        <dbReference type="ARBA" id="ARBA00023136"/>
    </source>
</evidence>
<evidence type="ECO:0000256" key="19">
    <source>
        <dbReference type="ARBA" id="ARBA00071084"/>
    </source>
</evidence>
<feature type="compositionally biased region" description="Pro residues" evidence="22">
    <location>
        <begin position="131"/>
        <end position="144"/>
    </location>
</feature>
<evidence type="ECO:0000256" key="21">
    <source>
        <dbReference type="ARBA" id="ARBA00083233"/>
    </source>
</evidence>
<keyword evidence="6" id="KW-0945">Host-virus interaction</keyword>
<evidence type="ECO:0000256" key="6">
    <source>
        <dbReference type="ARBA" id="ARBA00022581"/>
    </source>
</evidence>
<evidence type="ECO:0000256" key="20">
    <source>
        <dbReference type="ARBA" id="ARBA00082620"/>
    </source>
</evidence>
<gene>
    <name evidence="25" type="ORF">DNTS_015177</name>
</gene>
<feature type="region of interest" description="Disordered" evidence="22">
    <location>
        <begin position="127"/>
        <end position="204"/>
    </location>
</feature>
<dbReference type="EMBL" id="SRMA01027180">
    <property type="protein sequence ID" value="TRY58596.1"/>
    <property type="molecule type" value="Genomic_DNA"/>
</dbReference>
<keyword evidence="9" id="KW-1000">Mitochondrion outer membrane</keyword>
<comment type="subcellular location">
    <subcellularLocation>
        <location evidence="2">Mitochondrion outer membrane</location>
        <topology evidence="2">Single-pass membrane protein</topology>
    </subcellularLocation>
    <subcellularLocation>
        <location evidence="1">Peroxisome</location>
    </subcellularLocation>
</comment>
<name>A0A553MZH9_9TELE</name>
<evidence type="ECO:0000256" key="7">
    <source>
        <dbReference type="ARBA" id="ARBA00022588"/>
    </source>
</evidence>
<keyword evidence="3" id="KW-0488">Methylation</keyword>
<keyword evidence="12 23" id="KW-1133">Transmembrane helix</keyword>
<keyword evidence="7" id="KW-0399">Innate immunity</keyword>
<keyword evidence="13" id="KW-0051">Antiviral defense</keyword>
<dbReference type="Gene3D" id="1.10.533.10">
    <property type="entry name" value="Death Domain, Fas"/>
    <property type="match status" value="1"/>
</dbReference>
<evidence type="ECO:0000313" key="26">
    <source>
        <dbReference type="Proteomes" id="UP000316079"/>
    </source>
</evidence>
<feature type="compositionally biased region" description="Polar residues" evidence="22">
    <location>
        <begin position="151"/>
        <end position="163"/>
    </location>
</feature>
<dbReference type="GO" id="GO:0002753">
    <property type="term" value="P:cytoplasmic pattern recognition receptor signaling pathway"/>
    <property type="evidence" value="ECO:0007669"/>
    <property type="project" value="UniProtKB-ARBA"/>
</dbReference>
<dbReference type="GO" id="GO:0005741">
    <property type="term" value="C:mitochondrial outer membrane"/>
    <property type="evidence" value="ECO:0007669"/>
    <property type="project" value="UniProtKB-SubCell"/>
</dbReference>
<keyword evidence="10" id="KW-0832">Ubl conjugation</keyword>
<dbReference type="InterPro" id="IPR011029">
    <property type="entry name" value="DEATH-like_dom_sf"/>
</dbReference>
<evidence type="ECO:0000256" key="8">
    <source>
        <dbReference type="ARBA" id="ARBA00022692"/>
    </source>
</evidence>
<sequence length="735" mass="78971">MSLFREQFYNQAIRPRLARFSSDVSVSHILPHLPCLTIVDREEIMAKKEASGNYIAMQLLLDNIRRRDNWPEEFLRALRECESFELADEINVIYDRIRGIPNVAKTAPAPPFPPVTSVAASTTTVTIHTIPPTPPAQAIPPPQYHPIHSIAGSNSETQDTSSAPIPETQPPKQTPSPSPPPENVYQHEMNSVPSQASEPAGASEVPLQISTDSDASKTEASVLDALNGMGSSEQTTTSLPPSENDDPTTNAEKSISISSQIQPTMPCTSQILEGTPGPVVDKATVTSEKAPIQETHSNILRGPVETSEPMESEVLQTENDTSAETGRQGDSSETVHAAAPIAANAQMSITQDFSKPGILLDLNSDSSVEPCSLSSSGLEISQEHSQSRAGAVPIVEAESHGLGSGVVEIREEPAQSRGEAVEAESPIMVSSEEEIREEPAQSRVEAVEAGSPVMVSSEEEIREEPSQSRVEAVEAESPVMVSSEEEIREELVQNGAESVPPVDAESPAMVSSEEDIREEPAQNRVEAVEAESTAMVSSEEDIREELLQNGAEAVPPVQSECLLMVSSDEEVRQKPAQNGAKTAPCLLDSASQALENTSDSAAVEALNQPVEDYYSLSENQTLVNEVHFAEEAPVENLNGLPPSVQQDDRYISEEQSTLNHIDVPEASAHGSEADHEKSAMISGKEQESNPAAPGNAPQAEQREEGRPELFLINNLHLIAAAGILSAVFVAWKINH</sequence>
<dbReference type="GO" id="GO:0032728">
    <property type="term" value="P:positive regulation of interferon-beta production"/>
    <property type="evidence" value="ECO:0007669"/>
    <property type="project" value="UniProtKB-ARBA"/>
</dbReference>
<feature type="compositionally biased region" description="Polar residues" evidence="22">
    <location>
        <begin position="229"/>
        <end position="272"/>
    </location>
</feature>
<feature type="compositionally biased region" description="Polar residues" evidence="22">
    <location>
        <begin position="366"/>
        <end position="380"/>
    </location>
</feature>
<evidence type="ECO:0000256" key="9">
    <source>
        <dbReference type="ARBA" id="ARBA00022787"/>
    </source>
</evidence>